<evidence type="ECO:0000313" key="2">
    <source>
        <dbReference type="Proteomes" id="UP000814128"/>
    </source>
</evidence>
<name>A0ACB8Q4K6_9AGAM</name>
<proteinExistence type="predicted"/>
<organism evidence="1 2">
    <name type="scientific">Vararia minispora EC-137</name>
    <dbReference type="NCBI Taxonomy" id="1314806"/>
    <lineage>
        <taxon>Eukaryota</taxon>
        <taxon>Fungi</taxon>
        <taxon>Dikarya</taxon>
        <taxon>Basidiomycota</taxon>
        <taxon>Agaricomycotina</taxon>
        <taxon>Agaricomycetes</taxon>
        <taxon>Russulales</taxon>
        <taxon>Lachnocladiaceae</taxon>
        <taxon>Vararia</taxon>
    </lineage>
</organism>
<reference evidence="1" key="1">
    <citation type="submission" date="2021-02" db="EMBL/GenBank/DDBJ databases">
        <authorList>
            <consortium name="DOE Joint Genome Institute"/>
            <person name="Ahrendt S."/>
            <person name="Looney B.P."/>
            <person name="Miyauchi S."/>
            <person name="Morin E."/>
            <person name="Drula E."/>
            <person name="Courty P.E."/>
            <person name="Chicoki N."/>
            <person name="Fauchery L."/>
            <person name="Kohler A."/>
            <person name="Kuo A."/>
            <person name="Labutti K."/>
            <person name="Pangilinan J."/>
            <person name="Lipzen A."/>
            <person name="Riley R."/>
            <person name="Andreopoulos W."/>
            <person name="He G."/>
            <person name="Johnson J."/>
            <person name="Barry K.W."/>
            <person name="Grigoriev I.V."/>
            <person name="Nagy L."/>
            <person name="Hibbett D."/>
            <person name="Henrissat B."/>
            <person name="Matheny P.B."/>
            <person name="Labbe J."/>
            <person name="Martin F."/>
        </authorList>
    </citation>
    <scope>NUCLEOTIDE SEQUENCE</scope>
    <source>
        <strain evidence="1">EC-137</strain>
    </source>
</reference>
<dbReference type="Proteomes" id="UP000814128">
    <property type="component" value="Unassembled WGS sequence"/>
</dbReference>
<sequence length="690" mass="76005">MTAIDRSLKGKLQHARGRIGAKFLKASRKTSKCRARTTACGRKSIDVIALTAIRTEDEIMDRVVGHGMVGGGRTIAEAERGSGAAGKCGDSEGKGAEGRREDENRGRGVCTIGGQGNLEKSVKDADARGQERTSNDIIVPSEPLLPPGIEQPRLDLCFHYHHGRDGTRRYAVGLEIATKWMLCEQNVLVRYKSFTEDLIKQAVLRTANACPLATPACDDRHGDSRFVIDVVYARANFCLCTVDGNKIVLFFSLTSFRPSFSALCGSEPSSAGTSFRFAQHVAEEDSVVWNGEEVDRRGRRRRGGDGADSNGRSAARMEGSTKPNGVAARIEGISLKTCNDEGGRRTREGKSGTSNEALKRVVREEARSLATDKSPTQRARTNRYIGSHYCSSRTCCTTTICLSSQRANDNAGLSLVHHDERASCEDGRAVTGSHVFFSGRNNGQDLVREEKCTRSGGAMADEKAVVGELLRERLEESRAQVLDLSPGKFYRIFALAHVQPRIQPVRDDAIHRPQPEETPRRFRIWRGLTIYLAAISTVSITDRKHALLDFRSLTRTRDMIANDVCEKKGTKCLKGSRKTFKCKARMTGGETGWWEVEQQAGQRAAEQSERMHSWHELGHDVGKRVKGGRRMTGDRRSGKSPVKSVSVKDSEGHGGHTWKSERARHAVATYSFGDTSPSESLSHLDRLTIM</sequence>
<reference evidence="1" key="2">
    <citation type="journal article" date="2022" name="New Phytol.">
        <title>Evolutionary transition to the ectomycorrhizal habit in the genomes of a hyperdiverse lineage of mushroom-forming fungi.</title>
        <authorList>
            <person name="Looney B."/>
            <person name="Miyauchi S."/>
            <person name="Morin E."/>
            <person name="Drula E."/>
            <person name="Courty P.E."/>
            <person name="Kohler A."/>
            <person name="Kuo A."/>
            <person name="LaButti K."/>
            <person name="Pangilinan J."/>
            <person name="Lipzen A."/>
            <person name="Riley R."/>
            <person name="Andreopoulos W."/>
            <person name="He G."/>
            <person name="Johnson J."/>
            <person name="Nolan M."/>
            <person name="Tritt A."/>
            <person name="Barry K.W."/>
            <person name="Grigoriev I.V."/>
            <person name="Nagy L.G."/>
            <person name="Hibbett D."/>
            <person name="Henrissat B."/>
            <person name="Matheny P.B."/>
            <person name="Labbe J."/>
            <person name="Martin F.M."/>
        </authorList>
    </citation>
    <scope>NUCLEOTIDE SEQUENCE</scope>
    <source>
        <strain evidence="1">EC-137</strain>
    </source>
</reference>
<evidence type="ECO:0000313" key="1">
    <source>
        <dbReference type="EMBL" id="KAI0026713.1"/>
    </source>
</evidence>
<comment type="caution">
    <text evidence="1">The sequence shown here is derived from an EMBL/GenBank/DDBJ whole genome shotgun (WGS) entry which is preliminary data.</text>
</comment>
<accession>A0ACB8Q4K6</accession>
<keyword evidence="2" id="KW-1185">Reference proteome</keyword>
<gene>
    <name evidence="1" type="ORF">K488DRAFT_75138</name>
</gene>
<protein>
    <submittedName>
        <fullName evidence="1">Uncharacterized protein</fullName>
    </submittedName>
</protein>
<feature type="non-terminal residue" evidence="1">
    <location>
        <position position="690"/>
    </location>
</feature>
<dbReference type="EMBL" id="MU274252">
    <property type="protein sequence ID" value="KAI0026713.1"/>
    <property type="molecule type" value="Genomic_DNA"/>
</dbReference>